<evidence type="ECO:0000256" key="3">
    <source>
        <dbReference type="ARBA" id="ARBA00022729"/>
    </source>
</evidence>
<dbReference type="KEGG" id="sphe:GFH32_09470"/>
<dbReference type="SUPFAM" id="SSF48452">
    <property type="entry name" value="TPR-like"/>
    <property type="match status" value="1"/>
</dbReference>
<dbReference type="InterPro" id="IPR033985">
    <property type="entry name" value="SusD-like_N"/>
</dbReference>
<keyword evidence="4" id="KW-0472">Membrane</keyword>
<comment type="subcellular location">
    <subcellularLocation>
        <location evidence="1">Cell outer membrane</location>
    </subcellularLocation>
</comment>
<evidence type="ECO:0000313" key="9">
    <source>
        <dbReference type="Proteomes" id="UP000326921"/>
    </source>
</evidence>
<dbReference type="AlphaFoldDB" id="A0A5Q0QGV2"/>
<keyword evidence="5" id="KW-0998">Cell outer membrane</keyword>
<gene>
    <name evidence="8" type="ORF">GFH32_09470</name>
</gene>
<comment type="similarity">
    <text evidence="2">Belongs to the SusD family.</text>
</comment>
<dbReference type="Pfam" id="PF14322">
    <property type="entry name" value="SusD-like_3"/>
    <property type="match status" value="1"/>
</dbReference>
<evidence type="ECO:0000256" key="4">
    <source>
        <dbReference type="ARBA" id="ARBA00023136"/>
    </source>
</evidence>
<dbReference type="Gene3D" id="1.25.40.390">
    <property type="match status" value="1"/>
</dbReference>
<dbReference type="GO" id="GO:0009279">
    <property type="term" value="C:cell outer membrane"/>
    <property type="evidence" value="ECO:0007669"/>
    <property type="project" value="UniProtKB-SubCell"/>
</dbReference>
<feature type="domain" description="RagB/SusD" evidence="6">
    <location>
        <begin position="272"/>
        <end position="560"/>
    </location>
</feature>
<protein>
    <submittedName>
        <fullName evidence="8">RagB/SusD family nutrient uptake outer membrane protein</fullName>
    </submittedName>
</protein>
<evidence type="ECO:0000256" key="2">
    <source>
        <dbReference type="ARBA" id="ARBA00006275"/>
    </source>
</evidence>
<evidence type="ECO:0000259" key="6">
    <source>
        <dbReference type="Pfam" id="PF07980"/>
    </source>
</evidence>
<keyword evidence="3" id="KW-0732">Signal</keyword>
<proteinExistence type="inferred from homology"/>
<evidence type="ECO:0000256" key="1">
    <source>
        <dbReference type="ARBA" id="ARBA00004442"/>
    </source>
</evidence>
<name>A0A5Q0QGV2_9SPHI</name>
<evidence type="ECO:0000313" key="8">
    <source>
        <dbReference type="EMBL" id="QGA26540.1"/>
    </source>
</evidence>
<dbReference type="Pfam" id="PF07980">
    <property type="entry name" value="SusD_RagB"/>
    <property type="match status" value="1"/>
</dbReference>
<accession>A0A5Q0QGV2</accession>
<feature type="domain" description="SusD-like N-terminal" evidence="7">
    <location>
        <begin position="73"/>
        <end position="207"/>
    </location>
</feature>
<dbReference type="EMBL" id="CP045652">
    <property type="protein sequence ID" value="QGA26540.1"/>
    <property type="molecule type" value="Genomic_DNA"/>
</dbReference>
<organism evidence="8 9">
    <name type="scientific">Sphingobacterium zhuxiongii</name>
    <dbReference type="NCBI Taxonomy" id="2662364"/>
    <lineage>
        <taxon>Bacteria</taxon>
        <taxon>Pseudomonadati</taxon>
        <taxon>Bacteroidota</taxon>
        <taxon>Sphingobacteriia</taxon>
        <taxon>Sphingobacteriales</taxon>
        <taxon>Sphingobacteriaceae</taxon>
        <taxon>Sphingobacterium</taxon>
    </lineage>
</organism>
<evidence type="ECO:0000259" key="7">
    <source>
        <dbReference type="Pfam" id="PF14322"/>
    </source>
</evidence>
<dbReference type="Proteomes" id="UP000326921">
    <property type="component" value="Chromosome"/>
</dbReference>
<reference evidence="8 9" key="1">
    <citation type="submission" date="2019-10" db="EMBL/GenBank/DDBJ databases">
        <authorList>
            <person name="Dong K."/>
        </authorList>
    </citation>
    <scope>NUCLEOTIDE SEQUENCE [LARGE SCALE GENOMIC DNA]</scope>
    <source>
        <strain evidence="9">dk4302</strain>
    </source>
</reference>
<evidence type="ECO:0000256" key="5">
    <source>
        <dbReference type="ARBA" id="ARBA00023237"/>
    </source>
</evidence>
<dbReference type="InterPro" id="IPR012944">
    <property type="entry name" value="SusD_RagB_dom"/>
</dbReference>
<dbReference type="PROSITE" id="PS51257">
    <property type="entry name" value="PROKAR_LIPOPROTEIN"/>
    <property type="match status" value="1"/>
</dbReference>
<dbReference type="RefSeq" id="WP_153511389.1">
    <property type="nucleotide sequence ID" value="NZ_CP045652.1"/>
</dbReference>
<sequence>MKRKFIYICLSMSLFSCQKLDLNPLSQGSSETWNSNAEEIIMSLNDLYREALWKKDADEWTDDWINRDGLTDITNATINGQTGFVITNWNDTYKAIARANTVLESMDRAAGSLSESQINMYKGEARFIRACMFSYLLSHYKNVVYTDKTLTIEEAMQIGQMPPEELLKKIYEDFDFGIANMRESFASNELKRATKGAALAMKARIALYMGDYATAKTAAKACIDLGIYKLHTDFDNLFLSKTKQSPESIFLLPRSISLGVALSGRQSFVSRNAGGWAQFDPSWDLMFSFLGSDGLPIDESPLFDPKNPFANRDPRCAATIVPFGSAHLDYIFDPHPLALKTKKVSTGADVNNNDNRAVATYASFNGLIWKKGVDSDWLLNSWRVEPDNIIIRYADVLLMYAEAKIELNEIDASVLDAINTVRARAYKVDKSAAGYPKVTNTNQAALRTILRTERRMEFAFEGLRYMDIIRWKLAEKVLNRPNYGLLDPGDLVSKVVNTGKWFTPTAPDIDTDGLADIAPFYNQGLVKQIAIRKFDANKQYIWPIPSTEVLTSGLKQNPNY</sequence>
<keyword evidence="9" id="KW-1185">Reference proteome</keyword>
<dbReference type="InterPro" id="IPR011990">
    <property type="entry name" value="TPR-like_helical_dom_sf"/>
</dbReference>